<keyword evidence="2" id="KW-0238">DNA-binding</keyword>
<dbReference type="RefSeq" id="WP_097247511.1">
    <property type="nucleotide sequence ID" value="NZ_OBEG01000006.1"/>
</dbReference>
<evidence type="ECO:0000313" key="2">
    <source>
        <dbReference type="EMBL" id="SNY88683.1"/>
    </source>
</evidence>
<organism evidence="2 3">
    <name type="scientific">Nocardia amikacinitolerans</name>
    <dbReference type="NCBI Taxonomy" id="756689"/>
    <lineage>
        <taxon>Bacteria</taxon>
        <taxon>Bacillati</taxon>
        <taxon>Actinomycetota</taxon>
        <taxon>Actinomycetes</taxon>
        <taxon>Mycobacteriales</taxon>
        <taxon>Nocardiaceae</taxon>
        <taxon>Nocardia</taxon>
    </lineage>
</organism>
<dbReference type="Proteomes" id="UP000219565">
    <property type="component" value="Unassembled WGS sequence"/>
</dbReference>
<gene>
    <name evidence="2" type="ORF">SAMN04244553_5666</name>
</gene>
<proteinExistence type="predicted"/>
<sequence>MGEYCKVAFADVRYLSVEEIRRPTLSAFSTYQRSTLRWDIEYDAESDLGVVIPPWSKSILPPTFLSLTVGEDDCYVGMTIAVPRGHFDDDDFADYIDRLASIYGLELKEYTLEGYDCFVDADFYTRPDITIEKLAAIESDMSCAYINRISTDRPEVHFADILRSGIRAAIGAIESETFEVKRSHYPKDERGRLEIAKDVAAFANSHRGGVIVIGASTSRDSVNRDIVTQAHSLESDPGATSRYMDSLNKLIYPEVRGVEMSYVDSGHDLLFAILIPPQEKKDMPFIVRGGITSSDRISSGMFQVPIRKGDSNTSKRIEEVHSFLSRRVHDDICNPIAAEMLNHDRTIDI</sequence>
<evidence type="ECO:0000313" key="3">
    <source>
        <dbReference type="Proteomes" id="UP000219565"/>
    </source>
</evidence>
<dbReference type="InterPro" id="IPR038461">
    <property type="entry name" value="Schlafen_AlbA_2_dom_sf"/>
</dbReference>
<dbReference type="InterPro" id="IPR007421">
    <property type="entry name" value="Schlafen_AlbA_2_dom"/>
</dbReference>
<keyword evidence="3" id="KW-1185">Reference proteome</keyword>
<dbReference type="AlphaFoldDB" id="A0A285LW51"/>
<dbReference type="OrthoDB" id="4559220at2"/>
<protein>
    <submittedName>
        <fullName evidence="2">Putative DNA-binding domain-containing protein</fullName>
    </submittedName>
</protein>
<dbReference type="GO" id="GO:0003677">
    <property type="term" value="F:DNA binding"/>
    <property type="evidence" value="ECO:0007669"/>
    <property type="project" value="UniProtKB-KW"/>
</dbReference>
<dbReference type="Gene3D" id="3.30.950.30">
    <property type="entry name" value="Schlafen, AAA domain"/>
    <property type="match status" value="1"/>
</dbReference>
<name>A0A285LW51_9NOCA</name>
<dbReference type="Pfam" id="PF04326">
    <property type="entry name" value="SLFN_AlbA_2"/>
    <property type="match status" value="1"/>
</dbReference>
<feature type="domain" description="Schlafen AlbA-2" evidence="1">
    <location>
        <begin position="174"/>
        <end position="291"/>
    </location>
</feature>
<accession>A0A285LW51</accession>
<dbReference type="EMBL" id="OBEG01000006">
    <property type="protein sequence ID" value="SNY88683.1"/>
    <property type="molecule type" value="Genomic_DNA"/>
</dbReference>
<reference evidence="2 3" key="1">
    <citation type="submission" date="2017-09" db="EMBL/GenBank/DDBJ databases">
        <authorList>
            <person name="Ehlers B."/>
            <person name="Leendertz F.H."/>
        </authorList>
    </citation>
    <scope>NUCLEOTIDE SEQUENCE [LARGE SCALE GENOMIC DNA]</scope>
    <source>
        <strain evidence="2 3">DSM 45537</strain>
    </source>
</reference>
<evidence type="ECO:0000259" key="1">
    <source>
        <dbReference type="Pfam" id="PF04326"/>
    </source>
</evidence>